<sequence>MHSNLPTSMPTSSALIVGLLLGCAGFFATADTLSDAQRLMRQGQKSQALEKVDAYLASKPADAQGRFLKGLLLTEMGKPPEAIAVFSKLTEDYPELPEPYNNLAVLYAQQKQYDKARTALEMAIRIHPGYTTAYDNLGDVYARLAAQAYDKALQFDPSRRVTQSKLARLRELNKPSTSSPGVAMRPAGETSSRMSGTELAAMPVASAPAASTAAAVVSAGQGIAPLAAATAADQSAQQAAAARVEVPRMAAAAAGDEEAVTKALQAWANAWSRKDAKAYLAYYAADFRTPRGIPRKAWEIERTRPMNKPGRLQVEIEDIKVSFADDKATVRLRQHYSSPYLKSTVTKTIVLVKSRGRWLIQQERIG</sequence>
<evidence type="ECO:0000259" key="5">
    <source>
        <dbReference type="Pfam" id="PF24125"/>
    </source>
</evidence>
<dbReference type="SUPFAM" id="SSF48452">
    <property type="entry name" value="TPR-like"/>
    <property type="match status" value="1"/>
</dbReference>
<dbReference type="Pfam" id="PF24125">
    <property type="entry name" value="Cds6_C"/>
    <property type="match status" value="1"/>
</dbReference>
<feature type="domain" description="Cds6 C-terminal" evidence="5">
    <location>
        <begin position="260"/>
        <end position="363"/>
    </location>
</feature>
<proteinExistence type="predicted"/>
<reference evidence="6" key="1">
    <citation type="submission" date="2019-03" db="EMBL/GenBank/DDBJ databases">
        <title>Metabolic reconstructions from genomes of highly enriched 'Candidatus Accumulibacter' and 'Candidatus Competibacter' bioreactor populations.</title>
        <authorList>
            <person name="Annavajhala M.K."/>
            <person name="Welles L."/>
            <person name="Abbas B."/>
            <person name="Sorokin D."/>
            <person name="Park H."/>
            <person name="Van Loosdrecht M."/>
            <person name="Chandran K."/>
        </authorList>
    </citation>
    <scope>NUCLEOTIDE SEQUENCE</scope>
    <source>
        <strain evidence="6">SBR_L</strain>
    </source>
</reference>
<comment type="caution">
    <text evidence="6">The sequence shown here is derived from an EMBL/GenBank/DDBJ whole genome shotgun (WGS) entry which is preliminary data.</text>
</comment>
<dbReference type="InterPro" id="IPR011990">
    <property type="entry name" value="TPR-like_helical_dom_sf"/>
</dbReference>
<dbReference type="Gene3D" id="1.25.40.10">
    <property type="entry name" value="Tetratricopeptide repeat domain"/>
    <property type="match status" value="1"/>
</dbReference>
<evidence type="ECO:0000313" key="6">
    <source>
        <dbReference type="EMBL" id="NMQ06762.1"/>
    </source>
</evidence>
<dbReference type="PROSITE" id="PS50005">
    <property type="entry name" value="TPR"/>
    <property type="match status" value="1"/>
</dbReference>
<dbReference type="Pfam" id="PF14559">
    <property type="entry name" value="TPR_19"/>
    <property type="match status" value="1"/>
</dbReference>
<evidence type="ECO:0000256" key="2">
    <source>
        <dbReference type="ARBA" id="ARBA00022803"/>
    </source>
</evidence>
<evidence type="ECO:0000256" key="4">
    <source>
        <dbReference type="SAM" id="MobiDB-lite"/>
    </source>
</evidence>
<gene>
    <name evidence="6" type="ORF">E4Q08_16680</name>
</gene>
<dbReference type="PANTHER" id="PTHR44943:SF8">
    <property type="entry name" value="TPR REPEAT-CONTAINING PROTEIN MJ0263"/>
    <property type="match status" value="1"/>
</dbReference>
<organism evidence="6 7">
    <name type="scientific">Candidatus Accumulibacter contiguus</name>
    <dbReference type="NCBI Taxonomy" id="2954381"/>
    <lineage>
        <taxon>Bacteria</taxon>
        <taxon>Pseudomonadati</taxon>
        <taxon>Pseudomonadota</taxon>
        <taxon>Betaproteobacteria</taxon>
        <taxon>Candidatus Accumulibacter</taxon>
    </lineage>
</organism>
<keyword evidence="2 3" id="KW-0802">TPR repeat</keyword>
<dbReference type="InterPro" id="IPR056203">
    <property type="entry name" value="Cds6_C"/>
</dbReference>
<evidence type="ECO:0000313" key="7">
    <source>
        <dbReference type="Proteomes" id="UP000886469"/>
    </source>
</evidence>
<accession>A0ABX1TEV0</accession>
<dbReference type="SMART" id="SM00028">
    <property type="entry name" value="TPR"/>
    <property type="match status" value="3"/>
</dbReference>
<evidence type="ECO:0000256" key="1">
    <source>
        <dbReference type="ARBA" id="ARBA00022737"/>
    </source>
</evidence>
<protein>
    <submittedName>
        <fullName evidence="6">Tetratricopeptide repeat protein</fullName>
    </submittedName>
</protein>
<dbReference type="PANTHER" id="PTHR44943">
    <property type="entry name" value="CELLULOSE SYNTHASE OPERON PROTEIN C"/>
    <property type="match status" value="1"/>
</dbReference>
<keyword evidence="7" id="KW-1185">Reference proteome</keyword>
<dbReference type="InterPro" id="IPR051685">
    <property type="entry name" value="Ycf3/AcsC/BcsC/TPR_MFPF"/>
</dbReference>
<dbReference type="Proteomes" id="UP000886469">
    <property type="component" value="Unassembled WGS sequence"/>
</dbReference>
<dbReference type="EMBL" id="SPMX01000054">
    <property type="protein sequence ID" value="NMQ06762.1"/>
    <property type="molecule type" value="Genomic_DNA"/>
</dbReference>
<name>A0ABX1TEV0_9PROT</name>
<dbReference type="InterPro" id="IPR019734">
    <property type="entry name" value="TPR_rpt"/>
</dbReference>
<feature type="repeat" description="TPR" evidence="3">
    <location>
        <begin position="97"/>
        <end position="130"/>
    </location>
</feature>
<keyword evidence="1" id="KW-0677">Repeat</keyword>
<dbReference type="SUPFAM" id="SSF54427">
    <property type="entry name" value="NTF2-like"/>
    <property type="match status" value="1"/>
</dbReference>
<feature type="region of interest" description="Disordered" evidence="4">
    <location>
        <begin position="172"/>
        <end position="193"/>
    </location>
</feature>
<evidence type="ECO:0000256" key="3">
    <source>
        <dbReference type="PROSITE-ProRule" id="PRU00339"/>
    </source>
</evidence>
<dbReference type="Gene3D" id="3.10.450.50">
    <property type="match status" value="1"/>
</dbReference>
<dbReference type="InterPro" id="IPR032710">
    <property type="entry name" value="NTF2-like_dom_sf"/>
</dbReference>